<feature type="region of interest" description="Disordered" evidence="7">
    <location>
        <begin position="398"/>
        <end position="423"/>
    </location>
</feature>
<name>A0A818YPB0_9BILA</name>
<dbReference type="PANTHER" id="PTHR19957">
    <property type="entry name" value="SYNTAXIN"/>
    <property type="match status" value="1"/>
</dbReference>
<comment type="similarity">
    <text evidence="2">Belongs to the syntaxin family.</text>
</comment>
<dbReference type="GO" id="GO:0006886">
    <property type="term" value="P:intracellular protein transport"/>
    <property type="evidence" value="ECO:0007669"/>
    <property type="project" value="TreeGrafter"/>
</dbReference>
<evidence type="ECO:0000256" key="7">
    <source>
        <dbReference type="SAM" id="MobiDB-lite"/>
    </source>
</evidence>
<comment type="caution">
    <text evidence="9">The sequence shown here is derived from an EMBL/GenBank/DDBJ whole genome shotgun (WGS) entry which is preliminary data.</text>
</comment>
<sequence length="658" mass="77348">MNTTFVWSTTEKGEKAILYNSYLYRLKRENQNGSLISICTFKWCSRIITLKNDAIIKTNGENHNHDLKLPENVRTMLCGLKHRRLTDVDEPVTKLYEDEVKRFVKPYKVIAFGSEQALNLLSINPHWNDDGTFRASPALFSQSYYLHVWDEFSMKPIVYSCCQDKSEECYHELLKLLLTYATKKNIILNPSSILIDFEQGMINAINDIFPQTAVKGCHFHFAQNIWKKVKKIQFTNIIALPLIPPTEIDNSMEKIIDELCNYDSKLDKLTDYVIKNDVEDARFAVQMWNHFNNIGIRPRTNNHLEGYHRQLNPRVRTDPDLRAWINETRSSEKSVMCRYEQEQAQKQTTRRRKGRFIQDDNKLMYAEKTYVQDKDFDAYQKTLRSVSHHYIHIIKDAKDSSDEKQHRSHEWQHTTSECSIPLNPNEADREHAVTEFLAQIDLIRLLIHKIRELTEDVKRIHQEMIEPLSDPQLGQQLDDKTADIKNLARNISQKLQRLEQAHKNQHVNQGNAQWRMTESHIFNITKEFYDIMNKYNEEYCEHRDRSGSRKTDDELEEIIEKGFQGAHTFSIMVDTEQIRQTAIFIEERHRDIQKLEHSIEELHDMFADLALLVTTQREMIDNIHQNVSKAAEYVIPAVQAVEEAVKIKTKSRKVNISI</sequence>
<evidence type="ECO:0000256" key="3">
    <source>
        <dbReference type="ARBA" id="ARBA00022692"/>
    </source>
</evidence>
<dbReference type="GO" id="GO:0006887">
    <property type="term" value="P:exocytosis"/>
    <property type="evidence" value="ECO:0007669"/>
    <property type="project" value="TreeGrafter"/>
</dbReference>
<dbReference type="PROSITE" id="PS50192">
    <property type="entry name" value="T_SNARE"/>
    <property type="match status" value="1"/>
</dbReference>
<evidence type="ECO:0000256" key="6">
    <source>
        <dbReference type="SAM" id="Coils"/>
    </source>
</evidence>
<dbReference type="InterPro" id="IPR010989">
    <property type="entry name" value="SNARE"/>
</dbReference>
<evidence type="ECO:0000259" key="8">
    <source>
        <dbReference type="PROSITE" id="PS50192"/>
    </source>
</evidence>
<proteinExistence type="inferred from homology"/>
<keyword evidence="6" id="KW-0175">Coiled coil</keyword>
<feature type="compositionally biased region" description="Basic and acidic residues" evidence="7">
    <location>
        <begin position="398"/>
        <end position="412"/>
    </location>
</feature>
<gene>
    <name evidence="9" type="ORF">JBS370_LOCUS12926</name>
</gene>
<dbReference type="GO" id="GO:0006906">
    <property type="term" value="P:vesicle fusion"/>
    <property type="evidence" value="ECO:0007669"/>
    <property type="project" value="TreeGrafter"/>
</dbReference>
<reference evidence="9" key="1">
    <citation type="submission" date="2021-02" db="EMBL/GenBank/DDBJ databases">
        <authorList>
            <person name="Nowell W R."/>
        </authorList>
    </citation>
    <scope>NUCLEOTIDE SEQUENCE</scope>
</reference>
<evidence type="ECO:0000256" key="2">
    <source>
        <dbReference type="ARBA" id="ARBA00009063"/>
    </source>
</evidence>
<dbReference type="Gene3D" id="2.20.25.240">
    <property type="match status" value="1"/>
</dbReference>
<feature type="domain" description="T-SNARE coiled-coil homology" evidence="8">
    <location>
        <begin position="582"/>
        <end position="644"/>
    </location>
</feature>
<comment type="subcellular location">
    <subcellularLocation>
        <location evidence="1">Membrane</location>
        <topology evidence="1">Single-pass type IV membrane protein</topology>
    </subcellularLocation>
</comment>
<dbReference type="Pfam" id="PF10551">
    <property type="entry name" value="MULE"/>
    <property type="match status" value="1"/>
</dbReference>
<dbReference type="InterPro" id="IPR018289">
    <property type="entry name" value="MULE_transposase_dom"/>
</dbReference>
<dbReference type="Gene3D" id="1.20.5.110">
    <property type="match status" value="1"/>
</dbReference>
<dbReference type="SMART" id="SM00397">
    <property type="entry name" value="t_SNARE"/>
    <property type="match status" value="1"/>
</dbReference>
<dbReference type="Proteomes" id="UP000663836">
    <property type="component" value="Unassembled WGS sequence"/>
</dbReference>
<keyword evidence="5" id="KW-0472">Membrane</keyword>
<dbReference type="PANTHER" id="PTHR19957:SF307">
    <property type="entry name" value="PROTEIN SSO1-RELATED"/>
    <property type="match status" value="1"/>
</dbReference>
<dbReference type="SUPFAM" id="SSF47661">
    <property type="entry name" value="t-snare proteins"/>
    <property type="match status" value="1"/>
</dbReference>
<evidence type="ECO:0000256" key="5">
    <source>
        <dbReference type="ARBA" id="ARBA00023136"/>
    </source>
</evidence>
<dbReference type="AlphaFoldDB" id="A0A818YPB0"/>
<dbReference type="GO" id="GO:0005484">
    <property type="term" value="F:SNAP receptor activity"/>
    <property type="evidence" value="ECO:0007669"/>
    <property type="project" value="TreeGrafter"/>
</dbReference>
<feature type="coiled-coil region" evidence="6">
    <location>
        <begin position="443"/>
        <end position="504"/>
    </location>
</feature>
<evidence type="ECO:0000256" key="1">
    <source>
        <dbReference type="ARBA" id="ARBA00004211"/>
    </source>
</evidence>
<dbReference type="InterPro" id="IPR000727">
    <property type="entry name" value="T_SNARE_dom"/>
</dbReference>
<dbReference type="GO" id="GO:0005886">
    <property type="term" value="C:plasma membrane"/>
    <property type="evidence" value="ECO:0007669"/>
    <property type="project" value="TreeGrafter"/>
</dbReference>
<dbReference type="GO" id="GO:0000149">
    <property type="term" value="F:SNARE binding"/>
    <property type="evidence" value="ECO:0007669"/>
    <property type="project" value="TreeGrafter"/>
</dbReference>
<protein>
    <recommendedName>
        <fullName evidence="8">t-SNARE coiled-coil homology domain-containing protein</fullName>
    </recommendedName>
</protein>
<dbReference type="GO" id="GO:0031201">
    <property type="term" value="C:SNARE complex"/>
    <property type="evidence" value="ECO:0007669"/>
    <property type="project" value="TreeGrafter"/>
</dbReference>
<dbReference type="Gene3D" id="1.20.58.70">
    <property type="match status" value="1"/>
</dbReference>
<dbReference type="EMBL" id="CAJOBD010001080">
    <property type="protein sequence ID" value="CAF3757498.1"/>
    <property type="molecule type" value="Genomic_DNA"/>
</dbReference>
<dbReference type="InterPro" id="IPR045242">
    <property type="entry name" value="Syntaxin"/>
</dbReference>
<dbReference type="GO" id="GO:0048278">
    <property type="term" value="P:vesicle docking"/>
    <property type="evidence" value="ECO:0007669"/>
    <property type="project" value="TreeGrafter"/>
</dbReference>
<dbReference type="InterPro" id="IPR006011">
    <property type="entry name" value="Syntaxin_N"/>
</dbReference>
<evidence type="ECO:0000313" key="9">
    <source>
        <dbReference type="EMBL" id="CAF3757498.1"/>
    </source>
</evidence>
<keyword evidence="4" id="KW-1133">Transmembrane helix</keyword>
<evidence type="ECO:0000313" key="10">
    <source>
        <dbReference type="Proteomes" id="UP000663836"/>
    </source>
</evidence>
<evidence type="ECO:0000256" key="4">
    <source>
        <dbReference type="ARBA" id="ARBA00022989"/>
    </source>
</evidence>
<organism evidence="9 10">
    <name type="scientific">Rotaria sordida</name>
    <dbReference type="NCBI Taxonomy" id="392033"/>
    <lineage>
        <taxon>Eukaryota</taxon>
        <taxon>Metazoa</taxon>
        <taxon>Spiralia</taxon>
        <taxon>Gnathifera</taxon>
        <taxon>Rotifera</taxon>
        <taxon>Eurotatoria</taxon>
        <taxon>Bdelloidea</taxon>
        <taxon>Philodinida</taxon>
        <taxon>Philodinidae</taxon>
        <taxon>Rotaria</taxon>
    </lineage>
</organism>
<accession>A0A818YPB0</accession>
<dbReference type="GO" id="GO:0012505">
    <property type="term" value="C:endomembrane system"/>
    <property type="evidence" value="ECO:0007669"/>
    <property type="project" value="TreeGrafter"/>
</dbReference>
<dbReference type="Pfam" id="PF00804">
    <property type="entry name" value="Syntaxin"/>
    <property type="match status" value="1"/>
</dbReference>
<keyword evidence="3" id="KW-0812">Transmembrane</keyword>
<dbReference type="CDD" id="cd15848">
    <property type="entry name" value="SNARE_syntaxin1-like"/>
    <property type="match status" value="1"/>
</dbReference>